<dbReference type="InterPro" id="IPR027417">
    <property type="entry name" value="P-loop_NTPase"/>
</dbReference>
<dbReference type="PATRIC" id="fig|1555112.3.peg.1620"/>
<keyword evidence="5 11" id="KW-0808">Transferase</keyword>
<reference evidence="14" key="1">
    <citation type="submission" date="2015-07" db="EMBL/GenBank/DDBJ databases">
        <title>Complete genome sequence and phylogenetic analysis of Limnochorda pilosa.</title>
        <authorList>
            <person name="Watanabe M."/>
            <person name="Kojima H."/>
            <person name="Fukui M."/>
        </authorList>
    </citation>
    <scope>NUCLEOTIDE SEQUENCE [LARGE SCALE GENOMIC DNA]</scope>
    <source>
        <strain evidence="14">HC45</strain>
    </source>
</reference>
<dbReference type="InterPro" id="IPR008144">
    <property type="entry name" value="Guanylate_kin-like_dom"/>
</dbReference>
<dbReference type="Gene3D" id="3.30.63.10">
    <property type="entry name" value="Guanylate Kinase phosphate binding domain"/>
    <property type="match status" value="1"/>
</dbReference>
<comment type="subcellular location">
    <subcellularLocation>
        <location evidence="11">Cytoplasm</location>
    </subcellularLocation>
</comment>
<dbReference type="InterPro" id="IPR008145">
    <property type="entry name" value="GK/Ca_channel_bsu"/>
</dbReference>
<evidence type="ECO:0000256" key="3">
    <source>
        <dbReference type="ARBA" id="ARBA00012961"/>
    </source>
</evidence>
<organism evidence="13 14">
    <name type="scientific">Limnochorda pilosa</name>
    <dbReference type="NCBI Taxonomy" id="1555112"/>
    <lineage>
        <taxon>Bacteria</taxon>
        <taxon>Bacillati</taxon>
        <taxon>Bacillota</taxon>
        <taxon>Limnochordia</taxon>
        <taxon>Limnochordales</taxon>
        <taxon>Limnochordaceae</taxon>
        <taxon>Limnochorda</taxon>
    </lineage>
</organism>
<protein>
    <recommendedName>
        <fullName evidence="4 11">Guanylate kinase</fullName>
        <ecNumber evidence="3 11">2.7.4.8</ecNumber>
    </recommendedName>
    <alternativeName>
        <fullName evidence="9 11">GMP kinase</fullName>
    </alternativeName>
</protein>
<name>A0A0K2SJY6_LIMPI</name>
<dbReference type="OrthoDB" id="9808150at2"/>
<dbReference type="SUPFAM" id="SSF52540">
    <property type="entry name" value="P-loop containing nucleoside triphosphate hydrolases"/>
    <property type="match status" value="1"/>
</dbReference>
<dbReference type="PANTHER" id="PTHR23117">
    <property type="entry name" value="GUANYLATE KINASE-RELATED"/>
    <property type="match status" value="1"/>
</dbReference>
<evidence type="ECO:0000256" key="9">
    <source>
        <dbReference type="ARBA" id="ARBA00030128"/>
    </source>
</evidence>
<dbReference type="PROSITE" id="PS50052">
    <property type="entry name" value="GUANYLATE_KINASE_2"/>
    <property type="match status" value="1"/>
</dbReference>
<sequence length="222" mass="24871">MGPGESRGFLVVLSAPSGAGKNTVLARVLPRLEHLTYSVSCTTRPARPGERDGVDYYFLSDEEFDRRVSTGDFLEWAWFCGHRYGTPRAFVEERTARGETVIMDIDVQGSAQVKRNWPGAVLVFLLPPSLEELRRRLTRRGSDGAAAVEGRLRAAREELRAVAEYDYVIINDELDRAARLLEAIIRAERLKTARSPWPTWLEALRKGDRIDAGTAEPGRDQG</sequence>
<dbReference type="PANTHER" id="PTHR23117:SF13">
    <property type="entry name" value="GUANYLATE KINASE"/>
    <property type="match status" value="1"/>
</dbReference>
<comment type="similarity">
    <text evidence="2 11">Belongs to the guanylate kinase family.</text>
</comment>
<evidence type="ECO:0000256" key="1">
    <source>
        <dbReference type="ARBA" id="ARBA00003531"/>
    </source>
</evidence>
<evidence type="ECO:0000256" key="2">
    <source>
        <dbReference type="ARBA" id="ARBA00005790"/>
    </source>
</evidence>
<dbReference type="Pfam" id="PF00625">
    <property type="entry name" value="Guanylate_kin"/>
    <property type="match status" value="1"/>
</dbReference>
<evidence type="ECO:0000256" key="5">
    <source>
        <dbReference type="ARBA" id="ARBA00022679"/>
    </source>
</evidence>
<dbReference type="AlphaFoldDB" id="A0A0K2SJY6"/>
<dbReference type="NCBIfam" id="TIGR03263">
    <property type="entry name" value="guanyl_kin"/>
    <property type="match status" value="1"/>
</dbReference>
<reference evidence="14" key="2">
    <citation type="journal article" date="2016" name="Int. J. Syst. Evol. Microbiol.">
        <title>Complete genome sequence and cell structure of Limnochorda pilosa, a Gram-negative spore-former within the phylum Firmicutes.</title>
        <authorList>
            <person name="Watanabe M."/>
            <person name="Kojima H."/>
            <person name="Fukui M."/>
        </authorList>
    </citation>
    <scope>NUCLEOTIDE SEQUENCE [LARGE SCALE GENOMIC DNA]</scope>
    <source>
        <strain evidence="14">HC45</strain>
    </source>
</reference>
<evidence type="ECO:0000256" key="4">
    <source>
        <dbReference type="ARBA" id="ARBA00016296"/>
    </source>
</evidence>
<dbReference type="FunFam" id="3.30.63.10:FF:000002">
    <property type="entry name" value="Guanylate kinase 1"/>
    <property type="match status" value="1"/>
</dbReference>
<evidence type="ECO:0000256" key="10">
    <source>
        <dbReference type="ARBA" id="ARBA00048594"/>
    </source>
</evidence>
<evidence type="ECO:0000256" key="7">
    <source>
        <dbReference type="ARBA" id="ARBA00022777"/>
    </source>
</evidence>
<dbReference type="HAMAP" id="MF_00328">
    <property type="entry name" value="Guanylate_kinase"/>
    <property type="match status" value="1"/>
</dbReference>
<evidence type="ECO:0000256" key="11">
    <source>
        <dbReference type="HAMAP-Rule" id="MF_00328"/>
    </source>
</evidence>
<keyword evidence="6 11" id="KW-0547">Nucleotide-binding</keyword>
<gene>
    <name evidence="11" type="primary">gmk</name>
    <name evidence="13" type="ORF">LIP_1586</name>
</gene>
<evidence type="ECO:0000313" key="14">
    <source>
        <dbReference type="Proteomes" id="UP000065807"/>
    </source>
</evidence>
<dbReference type="RefSeq" id="WP_068136268.1">
    <property type="nucleotide sequence ID" value="NZ_AP014924.1"/>
</dbReference>
<dbReference type="EMBL" id="AP014924">
    <property type="protein sequence ID" value="BAS27433.1"/>
    <property type="molecule type" value="Genomic_DNA"/>
</dbReference>
<accession>A0A0K2SJY6</accession>
<evidence type="ECO:0000256" key="8">
    <source>
        <dbReference type="ARBA" id="ARBA00022840"/>
    </source>
</evidence>
<dbReference type="Gene3D" id="3.40.50.300">
    <property type="entry name" value="P-loop containing nucleotide triphosphate hydrolases"/>
    <property type="match status" value="1"/>
</dbReference>
<dbReference type="STRING" id="1555112.LIP_1586"/>
<dbReference type="KEGG" id="lpil:LIP_1586"/>
<keyword evidence="8 11" id="KW-0067">ATP-binding</keyword>
<evidence type="ECO:0000259" key="12">
    <source>
        <dbReference type="PROSITE" id="PS50052"/>
    </source>
</evidence>
<dbReference type="EC" id="2.7.4.8" evidence="3 11"/>
<evidence type="ECO:0000313" key="13">
    <source>
        <dbReference type="EMBL" id="BAS27433.1"/>
    </source>
</evidence>
<feature type="binding site" evidence="11">
    <location>
        <begin position="15"/>
        <end position="22"/>
    </location>
    <ligand>
        <name>ATP</name>
        <dbReference type="ChEBI" id="CHEBI:30616"/>
    </ligand>
</feature>
<comment type="function">
    <text evidence="1 11">Essential for recycling GMP and indirectly, cGMP.</text>
</comment>
<proteinExistence type="inferred from homology"/>
<dbReference type="SMART" id="SM00072">
    <property type="entry name" value="GuKc"/>
    <property type="match status" value="1"/>
</dbReference>
<keyword evidence="11" id="KW-0963">Cytoplasm</keyword>
<comment type="catalytic activity">
    <reaction evidence="10 11">
        <text>GMP + ATP = GDP + ADP</text>
        <dbReference type="Rhea" id="RHEA:20780"/>
        <dbReference type="ChEBI" id="CHEBI:30616"/>
        <dbReference type="ChEBI" id="CHEBI:58115"/>
        <dbReference type="ChEBI" id="CHEBI:58189"/>
        <dbReference type="ChEBI" id="CHEBI:456216"/>
        <dbReference type="EC" id="2.7.4.8"/>
    </reaction>
</comment>
<dbReference type="GO" id="GO:0005524">
    <property type="term" value="F:ATP binding"/>
    <property type="evidence" value="ECO:0007669"/>
    <property type="project" value="UniProtKB-UniRule"/>
</dbReference>
<feature type="domain" description="Guanylate kinase-like" evidence="12">
    <location>
        <begin position="8"/>
        <end position="186"/>
    </location>
</feature>
<dbReference type="Proteomes" id="UP000065807">
    <property type="component" value="Chromosome"/>
</dbReference>
<dbReference type="GO" id="GO:0004385">
    <property type="term" value="F:GMP kinase activity"/>
    <property type="evidence" value="ECO:0007669"/>
    <property type="project" value="UniProtKB-UniRule"/>
</dbReference>
<dbReference type="GO" id="GO:0005829">
    <property type="term" value="C:cytosol"/>
    <property type="evidence" value="ECO:0007669"/>
    <property type="project" value="TreeGrafter"/>
</dbReference>
<keyword evidence="7 11" id="KW-0418">Kinase</keyword>
<evidence type="ECO:0000256" key="6">
    <source>
        <dbReference type="ARBA" id="ARBA00022741"/>
    </source>
</evidence>
<keyword evidence="14" id="KW-1185">Reference proteome</keyword>
<dbReference type="CDD" id="cd00071">
    <property type="entry name" value="GMPK"/>
    <property type="match status" value="1"/>
</dbReference>
<dbReference type="InterPro" id="IPR020590">
    <property type="entry name" value="Guanylate_kinase_CS"/>
</dbReference>
<dbReference type="PROSITE" id="PS00856">
    <property type="entry name" value="GUANYLATE_KINASE_1"/>
    <property type="match status" value="1"/>
</dbReference>
<dbReference type="InterPro" id="IPR017665">
    <property type="entry name" value="Guanylate_kinase"/>
</dbReference>